<dbReference type="RefSeq" id="WP_193110112.1">
    <property type="nucleotide sequence ID" value="NZ_CP041406.1"/>
</dbReference>
<dbReference type="EMBL" id="CP041406">
    <property type="protein sequence ID" value="QOP46024.1"/>
    <property type="molecule type" value="Genomic_DNA"/>
</dbReference>
<dbReference type="AlphaFoldDB" id="A0A7M1B8J0"/>
<feature type="signal peptide" evidence="1">
    <location>
        <begin position="1"/>
        <end position="18"/>
    </location>
</feature>
<evidence type="ECO:0000313" key="3">
    <source>
        <dbReference type="Proteomes" id="UP000593580"/>
    </source>
</evidence>
<dbReference type="KEGG" id="spal:FM071_06825"/>
<name>A0A7M1B8J0_9BACT</name>
<keyword evidence="1" id="KW-0732">Signal</keyword>
<proteinExistence type="predicted"/>
<keyword evidence="3" id="KW-1185">Reference proteome</keyword>
<protein>
    <submittedName>
        <fullName evidence="2">Uncharacterized protein</fullName>
    </submittedName>
</protein>
<feature type="chain" id="PRO_5032663471" evidence="1">
    <location>
        <begin position="19"/>
        <end position="281"/>
    </location>
</feature>
<evidence type="ECO:0000313" key="2">
    <source>
        <dbReference type="EMBL" id="QOP46024.1"/>
    </source>
</evidence>
<dbReference type="Proteomes" id="UP000593580">
    <property type="component" value="Chromosome"/>
</dbReference>
<accession>A0A7M1B8J0</accession>
<gene>
    <name evidence="2" type="ORF">FM071_06825</name>
</gene>
<reference evidence="2 3" key="1">
    <citation type="submission" date="2019-07" db="EMBL/GenBank/DDBJ databases">
        <title>Sulfurimonas paralvinellae sp. nov., a novel mesophilic, hydrogen- and sulfur-oxidizing chemolithoautotroph within the Epsilonproteo- bacteria isolated from a deep-sea hydrothermal vent polychaete nest, reclassification of Thiomicrospira denitrificans as Sulfurimonas denitrificans comb. nov. and emended description of the genus Sulfurimonas.</title>
        <authorList>
            <person name="Wang S."/>
            <person name="Jiang L."/>
            <person name="Shao Z."/>
        </authorList>
    </citation>
    <scope>NUCLEOTIDE SEQUENCE [LARGE SCALE GENOMIC DNA]</scope>
    <source>
        <strain evidence="2 3">GO25</strain>
    </source>
</reference>
<sequence>MKKIIIVLCVLLSSASYAVEYDLSVGVHDFIVQDIKNDVPQDGLPKGTSHTLGLNTAIYVKHVTQNGISLAAKIEAFIDRDKDHLDPDHYSVWFDAFVKANGPMYTINEKNRLNWHLLMDNRQNTVSSVEREVRQHVGVGYLFDNNHLSFGANLYFGFYYIEFDDDVPVSRGYERQDLDDGESSSIVEFTGKYAINKDFVLTIGAKQYSANTGFEKLEQDYEFHAEYGDGSFLSEGAKLNLKVKYVKYDLSRFYRPDIGVSVLPFDNDMIVQAYITVPIQF</sequence>
<organism evidence="2 3">
    <name type="scientific">Sulfurimonas paralvinellae</name>
    <dbReference type="NCBI Taxonomy" id="317658"/>
    <lineage>
        <taxon>Bacteria</taxon>
        <taxon>Pseudomonadati</taxon>
        <taxon>Campylobacterota</taxon>
        <taxon>Epsilonproteobacteria</taxon>
        <taxon>Campylobacterales</taxon>
        <taxon>Sulfurimonadaceae</taxon>
        <taxon>Sulfurimonas</taxon>
    </lineage>
</organism>
<evidence type="ECO:0000256" key="1">
    <source>
        <dbReference type="SAM" id="SignalP"/>
    </source>
</evidence>